<dbReference type="GO" id="GO:0016747">
    <property type="term" value="F:acyltransferase activity, transferring groups other than amino-acyl groups"/>
    <property type="evidence" value="ECO:0007669"/>
    <property type="project" value="InterPro"/>
</dbReference>
<reference evidence="4" key="1">
    <citation type="submission" date="2013-08" db="EMBL/GenBank/DDBJ databases">
        <title>Comparison of modified E. coli strains.</title>
        <authorList>
            <person name="Juergensen J."/>
            <person name="Bonge A."/>
            <person name="Streit W.R."/>
        </authorList>
    </citation>
    <scope>NUCLEOTIDE SEQUENCE</scope>
</reference>
<dbReference type="Gene3D" id="3.30.530.20">
    <property type="match status" value="1"/>
</dbReference>
<dbReference type="InterPro" id="IPR051531">
    <property type="entry name" value="N-acetyltransferase"/>
</dbReference>
<feature type="region of interest" description="Disordered" evidence="2">
    <location>
        <begin position="1"/>
        <end position="23"/>
    </location>
</feature>
<dbReference type="Gene3D" id="3.40.630.30">
    <property type="match status" value="1"/>
</dbReference>
<dbReference type="InterPro" id="IPR016181">
    <property type="entry name" value="Acyl_CoA_acyltransferase"/>
</dbReference>
<evidence type="ECO:0000313" key="4">
    <source>
        <dbReference type="EMBL" id="AIF26365.1"/>
    </source>
</evidence>
<sequence length="409" mass="45721">MPNARASRTQSRPPTWTASLTGPDPLRPWLGRSRVRYRTDSRTRVWSDRSHDSLQDPTAVNTLCAGHLRLEPQVARHAREMFGVLRDPAIYEFENGPPLSLEWLERRYRQLETRRSPDGSERWLNWVIRLPSGRLAGYVQATVLRESTGFIAYELASRHWRQGIGSAAVTAVLQELASTYGVHTCVAVFKARNFRSGALLRHLGFASEPPEGLVLAPVEPDERVMYKRVSNCKQPVRIPCGAARPARDQGCAPHPLPGEASMPAGTVRLHRVLRATPERVYRAFLDPDAMAKWLPPHGFTGKVSHMDARVGGSYKMSFANFATGRSHAFGGEYLELVPNELLRYTDRFDDPNLPGEMTTTVRLDKVSCGTELHVVQEGIPEVIPTEACYLGWQESLALLALLVEAEIPD</sequence>
<feature type="domain" description="N-acetyltransferase" evidence="3">
    <location>
        <begin position="88"/>
        <end position="230"/>
    </location>
</feature>
<dbReference type="AlphaFoldDB" id="A0A0H3U7B5"/>
<dbReference type="CDD" id="cd08895">
    <property type="entry name" value="SRPBCC_CalC_Aha1-like_2"/>
    <property type="match status" value="1"/>
</dbReference>
<dbReference type="SUPFAM" id="SSF55961">
    <property type="entry name" value="Bet v1-like"/>
    <property type="match status" value="1"/>
</dbReference>
<name>A0A0H3U7B5_9BACT</name>
<dbReference type="PANTHER" id="PTHR43792:SF1">
    <property type="entry name" value="N-ACETYLTRANSFERASE DOMAIN-CONTAINING PROTEIN"/>
    <property type="match status" value="1"/>
</dbReference>
<dbReference type="InterPro" id="IPR023393">
    <property type="entry name" value="START-like_dom_sf"/>
</dbReference>
<dbReference type="InterPro" id="IPR013538">
    <property type="entry name" value="ASHA1/2-like_C"/>
</dbReference>
<evidence type="ECO:0000256" key="1">
    <source>
        <dbReference type="ARBA" id="ARBA00006817"/>
    </source>
</evidence>
<proteinExistence type="inferred from homology"/>
<evidence type="ECO:0000256" key="2">
    <source>
        <dbReference type="SAM" id="MobiDB-lite"/>
    </source>
</evidence>
<comment type="similarity">
    <text evidence="1">Belongs to the AHA1 family.</text>
</comment>
<evidence type="ECO:0000259" key="3">
    <source>
        <dbReference type="PROSITE" id="PS51186"/>
    </source>
</evidence>
<accession>A0A0H3U7B5</accession>
<dbReference type="InterPro" id="IPR000182">
    <property type="entry name" value="GNAT_dom"/>
</dbReference>
<dbReference type="EMBL" id="KF540227">
    <property type="protein sequence ID" value="AIF26365.1"/>
    <property type="molecule type" value="Genomic_DNA"/>
</dbReference>
<dbReference type="Pfam" id="PF08327">
    <property type="entry name" value="AHSA1"/>
    <property type="match status" value="1"/>
</dbReference>
<organism evidence="4">
    <name type="scientific">uncultured bacterium fosmid pJB190D12_contig II</name>
    <dbReference type="NCBI Taxonomy" id="1478060"/>
    <lineage>
        <taxon>Bacteria</taxon>
        <taxon>environmental samples</taxon>
    </lineage>
</organism>
<dbReference type="SUPFAM" id="SSF55729">
    <property type="entry name" value="Acyl-CoA N-acyltransferases (Nat)"/>
    <property type="match status" value="1"/>
</dbReference>
<feature type="compositionally biased region" description="Polar residues" evidence="2">
    <location>
        <begin position="1"/>
        <end position="20"/>
    </location>
</feature>
<dbReference type="PROSITE" id="PS51186">
    <property type="entry name" value="GNAT"/>
    <property type="match status" value="1"/>
</dbReference>
<dbReference type="PANTHER" id="PTHR43792">
    <property type="entry name" value="GNAT FAMILY, PUTATIVE (AFU_ORTHOLOGUE AFUA_3G00765)-RELATED-RELATED"/>
    <property type="match status" value="1"/>
</dbReference>
<protein>
    <recommendedName>
        <fullName evidence="3">N-acetyltransferase domain-containing protein</fullName>
    </recommendedName>
</protein>
<dbReference type="Pfam" id="PF13302">
    <property type="entry name" value="Acetyltransf_3"/>
    <property type="match status" value="1"/>
</dbReference>